<dbReference type="InterPro" id="IPR011250">
    <property type="entry name" value="OMP/PagP_B-barrel"/>
</dbReference>
<comment type="caution">
    <text evidence="2">The sequence shown here is derived from an EMBL/GenBank/DDBJ whole genome shotgun (WGS) entry which is preliminary data.</text>
</comment>
<evidence type="ECO:0008006" key="4">
    <source>
        <dbReference type="Google" id="ProtNLM"/>
    </source>
</evidence>
<keyword evidence="1" id="KW-0732">Signal</keyword>
<protein>
    <recommendedName>
        <fullName evidence="4">Outer membrane protein beta-barrel domain</fullName>
    </recommendedName>
</protein>
<dbReference type="PATRIC" id="fig|1666911.3.peg.2037"/>
<dbReference type="STRING" id="1666911.HLUCCA11_19150"/>
<gene>
    <name evidence="2" type="ORF">HLUCCA11_19150</name>
</gene>
<feature type="chain" id="PRO_5006146609" description="Outer membrane protein beta-barrel domain" evidence="1">
    <location>
        <begin position="40"/>
        <end position="163"/>
    </location>
</feature>
<evidence type="ECO:0000313" key="2">
    <source>
        <dbReference type="EMBL" id="KPQ33273.1"/>
    </source>
</evidence>
<dbReference type="AlphaFoldDB" id="A0A0P7YS95"/>
<proteinExistence type="predicted"/>
<evidence type="ECO:0000256" key="1">
    <source>
        <dbReference type="SAM" id="SignalP"/>
    </source>
</evidence>
<reference evidence="2 3" key="1">
    <citation type="submission" date="2015-09" db="EMBL/GenBank/DDBJ databases">
        <title>Identification and resolution of microdiversity through metagenomic sequencing of parallel consortia.</title>
        <authorList>
            <person name="Nelson W.C."/>
            <person name="Romine M.F."/>
            <person name="Lindemann S.R."/>
        </authorList>
    </citation>
    <scope>NUCLEOTIDE SEQUENCE [LARGE SCALE GENOMIC DNA]</scope>
    <source>
        <strain evidence="2">Ana</strain>
    </source>
</reference>
<dbReference type="Proteomes" id="UP000050465">
    <property type="component" value="Unassembled WGS sequence"/>
</dbReference>
<feature type="signal peptide" evidence="1">
    <location>
        <begin position="1"/>
        <end position="39"/>
    </location>
</feature>
<name>A0A0P7YS95_9CYAN</name>
<dbReference type="SUPFAM" id="SSF56925">
    <property type="entry name" value="OMPA-like"/>
    <property type="match status" value="1"/>
</dbReference>
<evidence type="ECO:0000313" key="3">
    <source>
        <dbReference type="Proteomes" id="UP000050465"/>
    </source>
</evidence>
<sequence length="163" mass="16913">MITTLMITHFKSRLLSWAGLALGGCAIAFSLQSPAQAQAAYGSYIGIGPALGDGEIGVAINGRYNILEAPISIRGAAFLGEGSAFVPTISYDYPLNFNTEIYVGAGVAFASEGSVMGDGTAFVIQPGIDYTQSRNRIVFYGNAIVPIGGDTNTAIQGGVGYQF</sequence>
<dbReference type="EMBL" id="LJZR01000035">
    <property type="protein sequence ID" value="KPQ33273.1"/>
    <property type="molecule type" value="Genomic_DNA"/>
</dbReference>
<organism evidence="2 3">
    <name type="scientific">Phormidesmis priestleyi Ana</name>
    <dbReference type="NCBI Taxonomy" id="1666911"/>
    <lineage>
        <taxon>Bacteria</taxon>
        <taxon>Bacillati</taxon>
        <taxon>Cyanobacteriota</taxon>
        <taxon>Cyanophyceae</taxon>
        <taxon>Leptolyngbyales</taxon>
        <taxon>Leptolyngbyaceae</taxon>
        <taxon>Phormidesmis</taxon>
    </lineage>
</organism>
<accession>A0A0P7YS95</accession>